<dbReference type="PANTHER" id="PTHR30118">
    <property type="entry name" value="HTH-TYPE TRANSCRIPTIONAL REGULATOR LEUO-RELATED"/>
    <property type="match status" value="1"/>
</dbReference>
<sequence>MRKIDLAIDNVTQQDNSFCFELVRKEHLKLVCCKNHPTVTDSITMEHYLQLGHVAMKLVRNNMRAVEYFAKTTLKARDIRVQVSSPANMMLAVQNSDYIAAIPEGLCHIADSLGLKVIEPPFTMTPIDCHLFSIITATLYFV</sequence>
<proteinExistence type="inferred from homology"/>
<dbReference type="RefSeq" id="WP_232011703.1">
    <property type="nucleotide sequence ID" value="NZ_LS483250.1"/>
</dbReference>
<accession>A0A330LUZ7</accession>
<comment type="similarity">
    <text evidence="1">Belongs to the LysR transcriptional regulatory family.</text>
</comment>
<dbReference type="AlphaFoldDB" id="A0A330LUZ7"/>
<evidence type="ECO:0000256" key="2">
    <source>
        <dbReference type="ARBA" id="ARBA00023015"/>
    </source>
</evidence>
<evidence type="ECO:0000313" key="5">
    <source>
        <dbReference type="EMBL" id="SQD80784.1"/>
    </source>
</evidence>
<keyword evidence="3" id="KW-0238">DNA-binding</keyword>
<dbReference type="KEGG" id="mya:MORIYA_4332"/>
<protein>
    <submittedName>
        <fullName evidence="5">Transcriptional regulator, LysR family protein</fullName>
    </submittedName>
</protein>
<dbReference type="Proteomes" id="UP000250163">
    <property type="component" value="Chromosome MORIYA"/>
</dbReference>
<dbReference type="EMBL" id="LS483250">
    <property type="protein sequence ID" value="SQD80784.1"/>
    <property type="molecule type" value="Genomic_DNA"/>
</dbReference>
<dbReference type="Gene3D" id="3.40.190.10">
    <property type="entry name" value="Periplasmic binding protein-like II"/>
    <property type="match status" value="2"/>
</dbReference>
<name>A0A330LUZ7_9GAMM</name>
<keyword evidence="2" id="KW-0805">Transcription regulation</keyword>
<keyword evidence="6" id="KW-1185">Reference proteome</keyword>
<evidence type="ECO:0000313" key="6">
    <source>
        <dbReference type="Proteomes" id="UP000250163"/>
    </source>
</evidence>
<dbReference type="InterPro" id="IPR050389">
    <property type="entry name" value="LysR-type_TF"/>
</dbReference>
<evidence type="ECO:0000256" key="4">
    <source>
        <dbReference type="ARBA" id="ARBA00023163"/>
    </source>
</evidence>
<organism evidence="5 6">
    <name type="scientific">Moritella yayanosii</name>
    <dbReference type="NCBI Taxonomy" id="69539"/>
    <lineage>
        <taxon>Bacteria</taxon>
        <taxon>Pseudomonadati</taxon>
        <taxon>Pseudomonadota</taxon>
        <taxon>Gammaproteobacteria</taxon>
        <taxon>Alteromonadales</taxon>
        <taxon>Moritellaceae</taxon>
        <taxon>Moritella</taxon>
    </lineage>
</organism>
<dbReference type="SUPFAM" id="SSF53850">
    <property type="entry name" value="Periplasmic binding protein-like II"/>
    <property type="match status" value="1"/>
</dbReference>
<dbReference type="GO" id="GO:0003677">
    <property type="term" value="F:DNA binding"/>
    <property type="evidence" value="ECO:0007669"/>
    <property type="project" value="UniProtKB-KW"/>
</dbReference>
<keyword evidence="4" id="KW-0804">Transcription</keyword>
<reference evidence="6" key="1">
    <citation type="submission" date="2018-05" db="EMBL/GenBank/DDBJ databases">
        <authorList>
            <person name="Cea G.-C."/>
            <person name="William W."/>
        </authorList>
    </citation>
    <scope>NUCLEOTIDE SEQUENCE [LARGE SCALE GENOMIC DNA]</scope>
    <source>
        <strain evidence="6">DB21MT 5</strain>
    </source>
</reference>
<dbReference type="GO" id="GO:0006355">
    <property type="term" value="P:regulation of DNA-templated transcription"/>
    <property type="evidence" value="ECO:0007669"/>
    <property type="project" value="TreeGrafter"/>
</dbReference>
<gene>
    <name evidence="5" type="ORF">MORIYA_4332</name>
</gene>
<dbReference type="PANTHER" id="PTHR30118:SF15">
    <property type="entry name" value="TRANSCRIPTIONAL REGULATORY PROTEIN"/>
    <property type="match status" value="1"/>
</dbReference>
<evidence type="ECO:0000256" key="1">
    <source>
        <dbReference type="ARBA" id="ARBA00009437"/>
    </source>
</evidence>
<evidence type="ECO:0000256" key="3">
    <source>
        <dbReference type="ARBA" id="ARBA00023125"/>
    </source>
</evidence>